<dbReference type="Proteomes" id="UP000824120">
    <property type="component" value="Chromosome 11"/>
</dbReference>
<reference evidence="1 2" key="1">
    <citation type="submission" date="2020-09" db="EMBL/GenBank/DDBJ databases">
        <title>De no assembly of potato wild relative species, Solanum commersonii.</title>
        <authorList>
            <person name="Cho K."/>
        </authorList>
    </citation>
    <scope>NUCLEOTIDE SEQUENCE [LARGE SCALE GENOMIC DNA]</scope>
    <source>
        <strain evidence="1">LZ3.2</strain>
        <tissue evidence="1">Leaf</tissue>
    </source>
</reference>
<accession>A0A9J5WLW5</accession>
<sequence>MVGPKVTNQDINKNIKDPKKYDFQIESSAPSTENVPPCARPPTFNFASFSYGQLILHRWSSTLLSISADKGVLSNLDLASKELGRT</sequence>
<evidence type="ECO:0000313" key="1">
    <source>
        <dbReference type="EMBL" id="KAG5576915.1"/>
    </source>
</evidence>
<evidence type="ECO:0000313" key="2">
    <source>
        <dbReference type="Proteomes" id="UP000824120"/>
    </source>
</evidence>
<dbReference type="AlphaFoldDB" id="A0A9J5WLW5"/>
<proteinExistence type="predicted"/>
<comment type="caution">
    <text evidence="1">The sequence shown here is derived from an EMBL/GenBank/DDBJ whole genome shotgun (WGS) entry which is preliminary data.</text>
</comment>
<protein>
    <submittedName>
        <fullName evidence="1">Uncharacterized protein</fullName>
    </submittedName>
</protein>
<keyword evidence="2" id="KW-1185">Reference proteome</keyword>
<organism evidence="1 2">
    <name type="scientific">Solanum commersonii</name>
    <name type="common">Commerson's wild potato</name>
    <name type="synonym">Commerson's nightshade</name>
    <dbReference type="NCBI Taxonomy" id="4109"/>
    <lineage>
        <taxon>Eukaryota</taxon>
        <taxon>Viridiplantae</taxon>
        <taxon>Streptophyta</taxon>
        <taxon>Embryophyta</taxon>
        <taxon>Tracheophyta</taxon>
        <taxon>Spermatophyta</taxon>
        <taxon>Magnoliopsida</taxon>
        <taxon>eudicotyledons</taxon>
        <taxon>Gunneridae</taxon>
        <taxon>Pentapetalae</taxon>
        <taxon>asterids</taxon>
        <taxon>lamiids</taxon>
        <taxon>Solanales</taxon>
        <taxon>Solanaceae</taxon>
        <taxon>Solanoideae</taxon>
        <taxon>Solaneae</taxon>
        <taxon>Solanum</taxon>
    </lineage>
</organism>
<name>A0A9J5WLW5_SOLCO</name>
<dbReference type="EMBL" id="JACXVP010000011">
    <property type="protein sequence ID" value="KAG5576915.1"/>
    <property type="molecule type" value="Genomic_DNA"/>
</dbReference>
<gene>
    <name evidence="1" type="ORF">H5410_057049</name>
</gene>